<gene>
    <name evidence="2" type="ORF">H4Q32_006877</name>
</gene>
<dbReference type="EMBL" id="JACTAM010000008">
    <property type="protein sequence ID" value="KAI2661311.1"/>
    <property type="molecule type" value="Genomic_DNA"/>
</dbReference>
<dbReference type="Gene3D" id="3.30.420.10">
    <property type="entry name" value="Ribonuclease H-like superfamily/Ribonuclease H"/>
    <property type="match status" value="1"/>
</dbReference>
<dbReference type="Pfam" id="PF00665">
    <property type="entry name" value="rve"/>
    <property type="match status" value="1"/>
</dbReference>
<organism evidence="2 3">
    <name type="scientific">Labeo rohita</name>
    <name type="common">Indian major carp</name>
    <name type="synonym">Cyprinus rohita</name>
    <dbReference type="NCBI Taxonomy" id="84645"/>
    <lineage>
        <taxon>Eukaryota</taxon>
        <taxon>Metazoa</taxon>
        <taxon>Chordata</taxon>
        <taxon>Craniata</taxon>
        <taxon>Vertebrata</taxon>
        <taxon>Euteleostomi</taxon>
        <taxon>Actinopterygii</taxon>
        <taxon>Neopterygii</taxon>
        <taxon>Teleostei</taxon>
        <taxon>Ostariophysi</taxon>
        <taxon>Cypriniformes</taxon>
        <taxon>Cyprinidae</taxon>
        <taxon>Labeoninae</taxon>
        <taxon>Labeonini</taxon>
        <taxon>Labeo</taxon>
    </lineage>
</organism>
<keyword evidence="3" id="KW-1185">Reference proteome</keyword>
<protein>
    <submittedName>
        <fullName evidence="2">Transposon Ty3-G Gag-Pol polyprotein</fullName>
    </submittedName>
</protein>
<evidence type="ECO:0000313" key="3">
    <source>
        <dbReference type="Proteomes" id="UP000830375"/>
    </source>
</evidence>
<dbReference type="InterPro" id="IPR056924">
    <property type="entry name" value="SH3_Tf2-1"/>
</dbReference>
<evidence type="ECO:0000313" key="2">
    <source>
        <dbReference type="EMBL" id="KAI2661311.1"/>
    </source>
</evidence>
<comment type="caution">
    <text evidence="2">The sequence shown here is derived from an EMBL/GenBank/DDBJ whole genome shotgun (WGS) entry which is preliminary data.</text>
</comment>
<dbReference type="Proteomes" id="UP000830375">
    <property type="component" value="Unassembled WGS sequence"/>
</dbReference>
<sequence length="389" mass="42775">MDSAEETELRRALSQQGVLLGRQQEELEASRHACAEVSLQLSQLVERLDQLQVSASAAQAAAPVPGLERAVSRHAEPRLNPPAPYSVLAGFRSPALLFPHGALQGSVCHHALGGSSEGVGHCHVVDRFSKVTHFIPLPKLPSARETATIVLDHIFRIHGLPVDVVSDRGPQFVSRFWTEFCRQLGATASLSSGYHPQTNGQAERANQDLESVLRCVVSAEPSSWSSRLTMVEYAHNSLPVSSTGLSPFQCCLGYQPPLFPSQESDAVVPSARAFVQRCLRTWRIAREALTQTGERNKALADHHRIKPPPYVCGQKVWLSSKDINFRLPSRKLGPKFVGPFIITKVLSLVTVRLKLTPQFKKIHPVFHVSKIKPIFRFPPSTPDLCPPAS</sequence>
<feature type="domain" description="Integrase catalytic" evidence="1">
    <location>
        <begin position="95"/>
        <end position="255"/>
    </location>
</feature>
<name>A0ABQ8MEI0_LABRO</name>
<dbReference type="PROSITE" id="PS50994">
    <property type="entry name" value="INTEGRASE"/>
    <property type="match status" value="1"/>
</dbReference>
<dbReference type="PANTHER" id="PTHR37984">
    <property type="entry name" value="PROTEIN CBG26694"/>
    <property type="match status" value="1"/>
</dbReference>
<dbReference type="InterPro" id="IPR036397">
    <property type="entry name" value="RNaseH_sf"/>
</dbReference>
<accession>A0ABQ8MEI0</accession>
<dbReference type="PANTHER" id="PTHR37984:SF15">
    <property type="entry name" value="INTEGRASE CATALYTIC DOMAIN-CONTAINING PROTEIN"/>
    <property type="match status" value="1"/>
</dbReference>
<dbReference type="InterPro" id="IPR012337">
    <property type="entry name" value="RNaseH-like_sf"/>
</dbReference>
<dbReference type="Pfam" id="PF24626">
    <property type="entry name" value="SH3_Tf2-1"/>
    <property type="match status" value="1"/>
</dbReference>
<dbReference type="InterPro" id="IPR001584">
    <property type="entry name" value="Integrase_cat-core"/>
</dbReference>
<dbReference type="SUPFAM" id="SSF53098">
    <property type="entry name" value="Ribonuclease H-like"/>
    <property type="match status" value="1"/>
</dbReference>
<reference evidence="2 3" key="1">
    <citation type="submission" date="2022-01" db="EMBL/GenBank/DDBJ databases">
        <title>A high-quality chromosome-level genome assembly of rohu carp, Labeo rohita.</title>
        <authorList>
            <person name="Arick M.A. II"/>
            <person name="Hsu C.-Y."/>
            <person name="Magbanua Z."/>
            <person name="Pechanova O."/>
            <person name="Grover C."/>
            <person name="Miller E."/>
            <person name="Thrash A."/>
            <person name="Ezzel L."/>
            <person name="Alam S."/>
            <person name="Benzie J."/>
            <person name="Hamilton M."/>
            <person name="Karsi A."/>
            <person name="Lawrence M.L."/>
            <person name="Peterson D.G."/>
        </authorList>
    </citation>
    <scope>NUCLEOTIDE SEQUENCE [LARGE SCALE GENOMIC DNA]</scope>
    <source>
        <strain evidence="3">BAU-BD-2019</strain>
        <tissue evidence="2">Blood</tissue>
    </source>
</reference>
<dbReference type="InterPro" id="IPR050951">
    <property type="entry name" value="Retrovirus_Pol_polyprotein"/>
</dbReference>
<proteinExistence type="predicted"/>
<evidence type="ECO:0000259" key="1">
    <source>
        <dbReference type="PROSITE" id="PS50994"/>
    </source>
</evidence>